<keyword evidence="8" id="KW-1185">Reference proteome</keyword>
<dbReference type="RefSeq" id="WP_015410237.1">
    <property type="nucleotide sequence ID" value="NC_020388.1"/>
</dbReference>
<evidence type="ECO:0000256" key="4">
    <source>
        <dbReference type="ARBA" id="ARBA00022827"/>
    </source>
</evidence>
<comment type="cofactor">
    <cofactor evidence="1">
        <name>FAD</name>
        <dbReference type="ChEBI" id="CHEBI:57692"/>
    </cofactor>
</comment>
<dbReference type="InterPro" id="IPR006076">
    <property type="entry name" value="FAD-dep_OxRdtase"/>
</dbReference>
<dbReference type="Gene3D" id="3.30.9.10">
    <property type="entry name" value="D-Amino Acid Oxidase, subunit A, domain 2"/>
    <property type="match status" value="1"/>
</dbReference>
<dbReference type="GeneID" id="14653163"/>
<keyword evidence="5" id="KW-0560">Oxidoreductase</keyword>
<accession>M1XLD0</accession>
<dbReference type="OrthoDB" id="190854at2157"/>
<gene>
    <name evidence="7" type="primary">dadA</name>
    <name evidence="7" type="ordered locus">Nmlp_3367</name>
</gene>
<dbReference type="KEGG" id="nmo:Nmlp_3367"/>
<evidence type="ECO:0000313" key="8">
    <source>
        <dbReference type="Proteomes" id="UP000011867"/>
    </source>
</evidence>
<evidence type="ECO:0000256" key="2">
    <source>
        <dbReference type="ARBA" id="ARBA00006730"/>
    </source>
</evidence>
<evidence type="ECO:0000313" key="7">
    <source>
        <dbReference type="EMBL" id="CCQ37496.1"/>
    </source>
</evidence>
<evidence type="ECO:0000256" key="5">
    <source>
        <dbReference type="ARBA" id="ARBA00023002"/>
    </source>
</evidence>
<dbReference type="GO" id="GO:0003884">
    <property type="term" value="F:D-amino-acid oxidase activity"/>
    <property type="evidence" value="ECO:0007669"/>
    <property type="project" value="InterPro"/>
</dbReference>
<dbReference type="PANTHER" id="PTHR11530">
    <property type="entry name" value="D-AMINO ACID OXIDASE"/>
    <property type="match status" value="1"/>
</dbReference>
<dbReference type="GO" id="GO:0019478">
    <property type="term" value="P:D-amino acid catabolic process"/>
    <property type="evidence" value="ECO:0007669"/>
    <property type="project" value="TreeGrafter"/>
</dbReference>
<name>M1XLD0_NATM8</name>
<organism evidence="7 8">
    <name type="scientific">Natronomonas moolapensis (strain DSM 18674 / CECT 7526 / JCM 14361 / 8.8.11)</name>
    <dbReference type="NCBI Taxonomy" id="268739"/>
    <lineage>
        <taxon>Archaea</taxon>
        <taxon>Methanobacteriati</taxon>
        <taxon>Methanobacteriota</taxon>
        <taxon>Stenosarchaea group</taxon>
        <taxon>Halobacteria</taxon>
        <taxon>Halobacteriales</taxon>
        <taxon>Natronomonadaceae</taxon>
        <taxon>Natronomonas</taxon>
    </lineage>
</organism>
<evidence type="ECO:0000256" key="3">
    <source>
        <dbReference type="ARBA" id="ARBA00022630"/>
    </source>
</evidence>
<comment type="similarity">
    <text evidence="2">Belongs to the DAMOX/DASOX family.</text>
</comment>
<dbReference type="HOGENOM" id="CLU_034311_0_2_2"/>
<dbReference type="EMBL" id="HF582854">
    <property type="protein sequence ID" value="CCQ37496.1"/>
    <property type="molecule type" value="Genomic_DNA"/>
</dbReference>
<dbReference type="STRING" id="268739.Nmlp_3367"/>
<dbReference type="GO" id="GO:0005737">
    <property type="term" value="C:cytoplasm"/>
    <property type="evidence" value="ECO:0007669"/>
    <property type="project" value="TreeGrafter"/>
</dbReference>
<dbReference type="PANTHER" id="PTHR11530:SF11">
    <property type="entry name" value="D-ASPARTATE OXIDASE"/>
    <property type="match status" value="1"/>
</dbReference>
<reference evidence="7 8" key="1">
    <citation type="journal article" date="2013" name="Genome Announc.">
        <title>Genome of the haloarchaeon Natronomonas moolapensis, a neutrophilic member of a previously haloalkaliphilic genus.</title>
        <authorList>
            <person name="Dyall-Smith M.L."/>
            <person name="Pfeiffer F."/>
            <person name="Oberwinkler T."/>
            <person name="Klee K."/>
            <person name="Rampp M."/>
            <person name="Palm P."/>
            <person name="Gross K."/>
            <person name="Schuster S.C."/>
            <person name="Oesterhelt D."/>
        </authorList>
    </citation>
    <scope>NUCLEOTIDE SEQUENCE [LARGE SCALE GENOMIC DNA]</scope>
    <source>
        <strain evidence="8">DSM 18674 / JCM 14361 / 8.8.11</strain>
    </source>
</reference>
<evidence type="ECO:0000259" key="6">
    <source>
        <dbReference type="Pfam" id="PF01266"/>
    </source>
</evidence>
<dbReference type="SUPFAM" id="SSF51971">
    <property type="entry name" value="Nucleotide-binding domain"/>
    <property type="match status" value="1"/>
</dbReference>
<dbReference type="Pfam" id="PF01266">
    <property type="entry name" value="DAO"/>
    <property type="match status" value="1"/>
</dbReference>
<dbReference type="Gene3D" id="3.40.50.720">
    <property type="entry name" value="NAD(P)-binding Rossmann-like Domain"/>
    <property type="match status" value="1"/>
</dbReference>
<keyword evidence="4" id="KW-0274">FAD</keyword>
<dbReference type="InterPro" id="IPR023209">
    <property type="entry name" value="DAO"/>
</dbReference>
<keyword evidence="3" id="KW-0285">Flavoprotein</keyword>
<sequence length="361" mass="39778">MECTIIGGGIQALSTGILLQYLGHDTRMISDSFSYVGGADTPTVSTDYAAASVYPVAIEAECSEDELIARAESTFEPFYEADGVPVRKHTHYYLYEEPHDEPIPARMAVTDVSEHDGAVPTRPGAEIRDGYVCEEYFVEMPEYVPQLHATYRELGGETETRTVTSGAVADLDGTVFNCSGYGSRELFGDDSMRAIKGHILQVPYDGPEPLPFSYTYTPADYDHYAYMYPRTETVLFGGSYLEGDIVDGEWRGERPEKPITIDGVTIPERLYTVTEAIMSEHVPIERDAVDVKYGYRPYRADGMRIERDGDIVHNYGHGGGGVSMSWWSAVRAVGFVDEVGEAILPDVAEAIARVDAPATAR</sequence>
<proteinExistence type="inferred from homology"/>
<feature type="domain" description="FAD dependent oxidoreductase" evidence="6">
    <location>
        <begin position="4"/>
        <end position="329"/>
    </location>
</feature>
<dbReference type="GO" id="GO:0071949">
    <property type="term" value="F:FAD binding"/>
    <property type="evidence" value="ECO:0007669"/>
    <property type="project" value="InterPro"/>
</dbReference>
<dbReference type="AlphaFoldDB" id="M1XLD0"/>
<evidence type="ECO:0000256" key="1">
    <source>
        <dbReference type="ARBA" id="ARBA00001974"/>
    </source>
</evidence>
<dbReference type="eggNOG" id="arCOG00755">
    <property type="taxonomic scope" value="Archaea"/>
</dbReference>
<dbReference type="Proteomes" id="UP000011867">
    <property type="component" value="Chromosome"/>
</dbReference>
<protein>
    <submittedName>
        <fullName evidence="7">Homolog to D-aspartate oxidase</fullName>
    </submittedName>
</protein>